<gene>
    <name evidence="1" type="ORF">EAG_03622</name>
</gene>
<evidence type="ECO:0000313" key="1">
    <source>
        <dbReference type="EMBL" id="EFN64851.1"/>
    </source>
</evidence>
<dbReference type="EMBL" id="GL441439">
    <property type="protein sequence ID" value="EFN64851.1"/>
    <property type="molecule type" value="Genomic_DNA"/>
</dbReference>
<dbReference type="AlphaFoldDB" id="E2AP19"/>
<organism evidence="2">
    <name type="scientific">Camponotus floridanus</name>
    <name type="common">Florida carpenter ant</name>
    <dbReference type="NCBI Taxonomy" id="104421"/>
    <lineage>
        <taxon>Eukaryota</taxon>
        <taxon>Metazoa</taxon>
        <taxon>Ecdysozoa</taxon>
        <taxon>Arthropoda</taxon>
        <taxon>Hexapoda</taxon>
        <taxon>Insecta</taxon>
        <taxon>Pterygota</taxon>
        <taxon>Neoptera</taxon>
        <taxon>Endopterygota</taxon>
        <taxon>Hymenoptera</taxon>
        <taxon>Apocrita</taxon>
        <taxon>Aculeata</taxon>
        <taxon>Formicoidea</taxon>
        <taxon>Formicidae</taxon>
        <taxon>Formicinae</taxon>
        <taxon>Camponotus</taxon>
    </lineage>
</organism>
<protein>
    <submittedName>
        <fullName evidence="1">Uncharacterized protein</fullName>
    </submittedName>
</protein>
<reference evidence="1 2" key="1">
    <citation type="journal article" date="2010" name="Science">
        <title>Genomic comparison of the ants Camponotus floridanus and Harpegnathos saltator.</title>
        <authorList>
            <person name="Bonasio R."/>
            <person name="Zhang G."/>
            <person name="Ye C."/>
            <person name="Mutti N.S."/>
            <person name="Fang X."/>
            <person name="Qin N."/>
            <person name="Donahue G."/>
            <person name="Yang P."/>
            <person name="Li Q."/>
            <person name="Li C."/>
            <person name="Zhang P."/>
            <person name="Huang Z."/>
            <person name="Berger S.L."/>
            <person name="Reinberg D."/>
            <person name="Wang J."/>
            <person name="Liebig J."/>
        </authorList>
    </citation>
    <scope>NUCLEOTIDE SEQUENCE [LARGE SCALE GENOMIC DNA]</scope>
    <source>
        <strain evidence="2">C129</strain>
    </source>
</reference>
<accession>E2AP19</accession>
<proteinExistence type="predicted"/>
<evidence type="ECO:0000313" key="2">
    <source>
        <dbReference type="Proteomes" id="UP000000311"/>
    </source>
</evidence>
<name>E2AP19_CAMFO</name>
<keyword evidence="2" id="KW-1185">Reference proteome</keyword>
<sequence>MCDPHSESASSFLVQFQHRLSRLMARMELPSMHATRRAKHEHIIASGSVAQHSAVRAKLEFAGDANTGRAASNVYANSLRWQARSFPVKARGNHATLPRDQDCCLQSTRQS</sequence>
<dbReference type="InParanoid" id="E2AP19"/>
<dbReference type="Proteomes" id="UP000000311">
    <property type="component" value="Unassembled WGS sequence"/>
</dbReference>